<keyword evidence="1" id="KW-0732">Signal</keyword>
<feature type="signal peptide" evidence="1">
    <location>
        <begin position="1"/>
        <end position="23"/>
    </location>
</feature>
<reference evidence="2" key="1">
    <citation type="submission" date="2022-10" db="EMBL/GenBank/DDBJ databases">
        <authorList>
            <person name="Yue Y."/>
        </authorList>
    </citation>
    <scope>NUCLEOTIDE SEQUENCE</scope>
    <source>
        <strain evidence="2">Z654</strain>
    </source>
</reference>
<dbReference type="EMBL" id="JAOYFC010000001">
    <property type="protein sequence ID" value="MCV6824114.1"/>
    <property type="molecule type" value="Genomic_DNA"/>
</dbReference>
<evidence type="ECO:0000313" key="3">
    <source>
        <dbReference type="Proteomes" id="UP001208041"/>
    </source>
</evidence>
<evidence type="ECO:0000313" key="2">
    <source>
        <dbReference type="EMBL" id="MCV6824114.1"/>
    </source>
</evidence>
<dbReference type="RefSeq" id="WP_263952933.1">
    <property type="nucleotide sequence ID" value="NZ_JAOYFC010000001.1"/>
</dbReference>
<comment type="caution">
    <text evidence="2">The sequence shown here is derived from an EMBL/GenBank/DDBJ whole genome shotgun (WGS) entry which is preliminary data.</text>
</comment>
<dbReference type="InterPro" id="IPR011250">
    <property type="entry name" value="OMP/PagP_B-barrel"/>
</dbReference>
<protein>
    <submittedName>
        <fullName evidence="2">YfaZ family protein</fullName>
    </submittedName>
</protein>
<organism evidence="2 3">
    <name type="scientific">Halocynthiibacter halioticoli</name>
    <dbReference type="NCBI Taxonomy" id="2986804"/>
    <lineage>
        <taxon>Bacteria</taxon>
        <taxon>Pseudomonadati</taxon>
        <taxon>Pseudomonadota</taxon>
        <taxon>Alphaproteobacteria</taxon>
        <taxon>Rhodobacterales</taxon>
        <taxon>Paracoccaceae</taxon>
        <taxon>Halocynthiibacter</taxon>
    </lineage>
</organism>
<evidence type="ECO:0000256" key="1">
    <source>
        <dbReference type="SAM" id="SignalP"/>
    </source>
</evidence>
<dbReference type="Proteomes" id="UP001208041">
    <property type="component" value="Unassembled WGS sequence"/>
</dbReference>
<sequence>MSRRISTLLAGCAGLLAPVGAMAADWQFEVTPYLWLPTLSSDLDIGPNPPVGGSGSFLDILDGAFMITGEARKDEWSLVGDFIYLDMSNDVAKTSFGALAEWGLGGTMTTVGAGYAFYNSPALRLEATGALRFWDVKLETRVFRFRAEANREWVDPLVGLRFEAPIGDNFEVSGMANVGGFGGTTEKQWEALAQIDWNITDHLSLAAGYRHLFVDLDDKGLVMDLTLSGPYAALGFKF</sequence>
<dbReference type="SUPFAM" id="SSF56925">
    <property type="entry name" value="OMPA-like"/>
    <property type="match status" value="1"/>
</dbReference>
<gene>
    <name evidence="2" type="ORF">OH136_06045</name>
</gene>
<keyword evidence="3" id="KW-1185">Reference proteome</keyword>
<feature type="chain" id="PRO_5041956741" evidence="1">
    <location>
        <begin position="24"/>
        <end position="238"/>
    </location>
</feature>
<proteinExistence type="predicted"/>
<name>A0AAE3LR34_9RHOB</name>
<accession>A0AAE3LR34</accession>
<dbReference type="AlphaFoldDB" id="A0AAE3LR34"/>